<dbReference type="AlphaFoldDB" id="A0A1U7IZX1"/>
<dbReference type="Pfam" id="PF02577">
    <property type="entry name" value="BFN_dom"/>
    <property type="match status" value="1"/>
</dbReference>
<dbReference type="InterPro" id="IPR036104">
    <property type="entry name" value="BFN_sf"/>
</dbReference>
<reference evidence="3 4" key="1">
    <citation type="submission" date="2016-11" db="EMBL/GenBank/DDBJ databases">
        <title>Draft Genome Sequences of Nine Cyanobacterial Strains from Diverse Habitats.</title>
        <authorList>
            <person name="Zhu T."/>
            <person name="Hou S."/>
            <person name="Lu X."/>
            <person name="Hess W.R."/>
        </authorList>
    </citation>
    <scope>NUCLEOTIDE SEQUENCE [LARGE SCALE GENOMIC DNA]</scope>
    <source>
        <strain evidence="3 4">NIES-30</strain>
    </source>
</reference>
<dbReference type="PROSITE" id="PS51658">
    <property type="entry name" value="BFN"/>
    <property type="match status" value="1"/>
</dbReference>
<dbReference type="InterPro" id="IPR003729">
    <property type="entry name" value="Bi_nuclease_dom"/>
</dbReference>
<organism evidence="3 4">
    <name type="scientific">Phormidium tenue NIES-30</name>
    <dbReference type="NCBI Taxonomy" id="549789"/>
    <lineage>
        <taxon>Bacteria</taxon>
        <taxon>Bacillati</taxon>
        <taxon>Cyanobacteriota</taxon>
        <taxon>Cyanophyceae</taxon>
        <taxon>Oscillatoriophycideae</taxon>
        <taxon>Oscillatoriales</taxon>
        <taxon>Oscillatoriaceae</taxon>
        <taxon>Phormidium</taxon>
    </lineage>
</organism>
<dbReference type="EMBL" id="MRCG01000020">
    <property type="protein sequence ID" value="OKH44802.1"/>
    <property type="molecule type" value="Genomic_DNA"/>
</dbReference>
<sequence>MIEMRVAGIALDAMSRTPVILLRDTTDRRQVPIYISKEQANSIIAVLENQPAPRPLTHDLFVNLLDEWDMTLERVVIHSLQDNTYFALLTLSKGEIRRELDSRPSDAIAIALRLDAPIWVMEEVVAEASIPVDTDADEAEKKAFQAFLANINPSDFTHRGKSSTSNDTLESSDS</sequence>
<dbReference type="SUPFAM" id="SSF103256">
    <property type="entry name" value="Hypothetical protein TM0160"/>
    <property type="match status" value="1"/>
</dbReference>
<evidence type="ECO:0000256" key="1">
    <source>
        <dbReference type="SAM" id="MobiDB-lite"/>
    </source>
</evidence>
<dbReference type="Gene3D" id="3.10.690.10">
    <property type="entry name" value="Bifunctional nuclease domain"/>
    <property type="match status" value="1"/>
</dbReference>
<feature type="region of interest" description="Disordered" evidence="1">
    <location>
        <begin position="153"/>
        <end position="174"/>
    </location>
</feature>
<dbReference type="PANTHER" id="PTHR15160:SF1">
    <property type="entry name" value="VON HIPPEL-LINDAU DISEASE TUMOR SUPPRESSOR"/>
    <property type="match status" value="1"/>
</dbReference>
<dbReference type="PANTHER" id="PTHR15160">
    <property type="entry name" value="VON HIPPEL-LINDAU PROTEIN"/>
    <property type="match status" value="1"/>
</dbReference>
<keyword evidence="4" id="KW-1185">Reference proteome</keyword>
<evidence type="ECO:0000313" key="3">
    <source>
        <dbReference type="EMBL" id="OKH44802.1"/>
    </source>
</evidence>
<dbReference type="OrthoDB" id="9788698at2"/>
<name>A0A1U7IZX1_9CYAN</name>
<dbReference type="Proteomes" id="UP000185557">
    <property type="component" value="Unassembled WGS sequence"/>
</dbReference>
<comment type="caution">
    <text evidence="3">The sequence shown here is derived from an EMBL/GenBank/DDBJ whole genome shotgun (WGS) entry which is preliminary data.</text>
</comment>
<accession>A0A1U7IZX1</accession>
<evidence type="ECO:0000259" key="2">
    <source>
        <dbReference type="PROSITE" id="PS51658"/>
    </source>
</evidence>
<protein>
    <recommendedName>
        <fullName evidence="2">BFN domain-containing protein</fullName>
    </recommendedName>
</protein>
<evidence type="ECO:0000313" key="4">
    <source>
        <dbReference type="Proteomes" id="UP000185557"/>
    </source>
</evidence>
<dbReference type="STRING" id="549789.NIES30_21460"/>
<proteinExistence type="predicted"/>
<feature type="compositionally biased region" description="Polar residues" evidence="1">
    <location>
        <begin position="162"/>
        <end position="174"/>
    </location>
</feature>
<dbReference type="RefSeq" id="WP_073610503.1">
    <property type="nucleotide sequence ID" value="NZ_MRCG01000020.1"/>
</dbReference>
<gene>
    <name evidence="3" type="ORF">NIES30_21460</name>
</gene>
<feature type="domain" description="BFN" evidence="2">
    <location>
        <begin position="1"/>
        <end position="132"/>
    </location>
</feature>
<dbReference type="GO" id="GO:0004518">
    <property type="term" value="F:nuclease activity"/>
    <property type="evidence" value="ECO:0007669"/>
    <property type="project" value="InterPro"/>
</dbReference>